<reference evidence="2 3" key="1">
    <citation type="submission" date="2024-04" db="EMBL/GenBank/DDBJ databases">
        <authorList>
            <person name="Waldvogel A.-M."/>
            <person name="Schoenle A."/>
        </authorList>
    </citation>
    <scope>NUCLEOTIDE SEQUENCE [LARGE SCALE GENOMIC DNA]</scope>
</reference>
<evidence type="ECO:0000256" key="1">
    <source>
        <dbReference type="SAM" id="MobiDB-lite"/>
    </source>
</evidence>
<sequence>MFCNDTGAQWGGGGWHEGGGGRKKGGSMWGKGGLSAIDRQRAVRGVGSARIHCVGIMIDVTVEGTKVCADNDECAPRVRRPNAARWIMRCAAVSTCLCFIKDGGAVRCAVCVAACPRSSSWC</sequence>
<feature type="compositionally biased region" description="Gly residues" evidence="1">
    <location>
        <begin position="9"/>
        <end position="18"/>
    </location>
</feature>
<evidence type="ECO:0000313" key="2">
    <source>
        <dbReference type="EMBL" id="CAL1571440.1"/>
    </source>
</evidence>
<protein>
    <submittedName>
        <fullName evidence="2">Uncharacterized protein</fullName>
    </submittedName>
</protein>
<proteinExistence type="predicted"/>
<dbReference type="Proteomes" id="UP001497482">
    <property type="component" value="Chromosome 10"/>
</dbReference>
<dbReference type="EMBL" id="OZ035832">
    <property type="protein sequence ID" value="CAL1571440.1"/>
    <property type="molecule type" value="Genomic_DNA"/>
</dbReference>
<gene>
    <name evidence="2" type="ORF">KC01_LOCUS3557</name>
</gene>
<name>A0AAV2J6J1_KNICA</name>
<organism evidence="2 3">
    <name type="scientific">Knipowitschia caucasica</name>
    <name type="common">Caucasian dwarf goby</name>
    <name type="synonym">Pomatoschistus caucasicus</name>
    <dbReference type="NCBI Taxonomy" id="637954"/>
    <lineage>
        <taxon>Eukaryota</taxon>
        <taxon>Metazoa</taxon>
        <taxon>Chordata</taxon>
        <taxon>Craniata</taxon>
        <taxon>Vertebrata</taxon>
        <taxon>Euteleostomi</taxon>
        <taxon>Actinopterygii</taxon>
        <taxon>Neopterygii</taxon>
        <taxon>Teleostei</taxon>
        <taxon>Neoteleostei</taxon>
        <taxon>Acanthomorphata</taxon>
        <taxon>Gobiaria</taxon>
        <taxon>Gobiiformes</taxon>
        <taxon>Gobioidei</taxon>
        <taxon>Gobiidae</taxon>
        <taxon>Gobiinae</taxon>
        <taxon>Knipowitschia</taxon>
    </lineage>
</organism>
<feature type="region of interest" description="Disordered" evidence="1">
    <location>
        <begin position="1"/>
        <end position="26"/>
    </location>
</feature>
<keyword evidence="3" id="KW-1185">Reference proteome</keyword>
<evidence type="ECO:0000313" key="3">
    <source>
        <dbReference type="Proteomes" id="UP001497482"/>
    </source>
</evidence>
<accession>A0AAV2J6J1</accession>
<dbReference type="AlphaFoldDB" id="A0AAV2J6J1"/>